<evidence type="ECO:0000256" key="5">
    <source>
        <dbReference type="ARBA" id="ARBA00012684"/>
    </source>
</evidence>
<dbReference type="NCBIfam" id="TIGR04306">
    <property type="entry name" value="salvage_TenA"/>
    <property type="match status" value="1"/>
</dbReference>
<dbReference type="RefSeq" id="WP_118770029.1">
    <property type="nucleotide sequence ID" value="NZ_JAJEPS010000006.1"/>
</dbReference>
<evidence type="ECO:0000313" key="12">
    <source>
        <dbReference type="EMBL" id="MCC2126076.1"/>
    </source>
</evidence>
<comment type="catalytic activity">
    <reaction evidence="1 9">
        <text>4-amino-5-aminomethyl-2-methylpyrimidine + H2O = 4-amino-5-hydroxymethyl-2-methylpyrimidine + NH4(+)</text>
        <dbReference type="Rhea" id="RHEA:31799"/>
        <dbReference type="ChEBI" id="CHEBI:15377"/>
        <dbReference type="ChEBI" id="CHEBI:16892"/>
        <dbReference type="ChEBI" id="CHEBI:28938"/>
        <dbReference type="ChEBI" id="CHEBI:63416"/>
        <dbReference type="EC" id="3.5.99.2"/>
    </reaction>
</comment>
<feature type="active site" description="Proton donor" evidence="10">
    <location>
        <position position="208"/>
    </location>
</feature>
<comment type="subunit">
    <text evidence="4">Homotetramer.</text>
</comment>
<reference evidence="12 13" key="1">
    <citation type="submission" date="2021-10" db="EMBL/GenBank/DDBJ databases">
        <title>Anaerobic single-cell dispensing facilitates the cultivation of human gut bacteria.</title>
        <authorList>
            <person name="Afrizal A."/>
        </authorList>
    </citation>
    <scope>NUCLEOTIDE SEQUENCE [LARGE SCALE GENOMIC DNA]</scope>
    <source>
        <strain evidence="12 13">CLA-AA-H276</strain>
    </source>
</reference>
<organism evidence="12 13">
    <name type="scientific">Hominiventricola filiformis</name>
    <dbReference type="NCBI Taxonomy" id="2885352"/>
    <lineage>
        <taxon>Bacteria</taxon>
        <taxon>Bacillati</taxon>
        <taxon>Bacillota</taxon>
        <taxon>Clostridia</taxon>
        <taxon>Lachnospirales</taxon>
        <taxon>Lachnospiraceae</taxon>
        <taxon>Hominiventricola</taxon>
    </lineage>
</organism>
<dbReference type="InterPro" id="IPR016084">
    <property type="entry name" value="Haem_Oase-like_multi-hlx"/>
</dbReference>
<comment type="function">
    <text evidence="9">Catalyzes an amino-pyrimidine hydrolysis reaction at the C5' of the pyrimidine moiety of thiamine compounds, a reaction that is part of a thiamine salvage pathway. Thus, catalyzes the conversion of 4-amino-5-aminomethyl-2-methylpyrimidine to 4-amino-5-hydroxymethyl-2-methylpyrimidine (HMP).</text>
</comment>
<dbReference type="InterPro" id="IPR027574">
    <property type="entry name" value="Thiaminase_II"/>
</dbReference>
<accession>A0AAE3A4X2</accession>
<dbReference type="GO" id="GO:0009228">
    <property type="term" value="P:thiamine biosynthetic process"/>
    <property type="evidence" value="ECO:0007669"/>
    <property type="project" value="UniProtKB-KW"/>
</dbReference>
<dbReference type="PANTHER" id="PTHR43198:SF2">
    <property type="entry name" value="SI:CH1073-67J19.1-RELATED"/>
    <property type="match status" value="1"/>
</dbReference>
<evidence type="ECO:0000256" key="4">
    <source>
        <dbReference type="ARBA" id="ARBA00011881"/>
    </source>
</evidence>
<proteinExistence type="inferred from homology"/>
<dbReference type="EMBL" id="JAJEPS010000006">
    <property type="protein sequence ID" value="MCC2126076.1"/>
    <property type="molecule type" value="Genomic_DNA"/>
</dbReference>
<dbReference type="InterPro" id="IPR026285">
    <property type="entry name" value="TenA_E"/>
</dbReference>
<evidence type="ECO:0000313" key="13">
    <source>
        <dbReference type="Proteomes" id="UP001198220"/>
    </source>
</evidence>
<dbReference type="PIRSF" id="PIRSF003170">
    <property type="entry name" value="Pet18p"/>
    <property type="match status" value="1"/>
</dbReference>
<dbReference type="AlphaFoldDB" id="A0AAE3A4X2"/>
<dbReference type="Pfam" id="PF03070">
    <property type="entry name" value="TENA_THI-4"/>
    <property type="match status" value="1"/>
</dbReference>
<comment type="catalytic activity">
    <reaction evidence="8 9">
        <text>thiamine + H2O = 5-(2-hydroxyethyl)-4-methylthiazole + 4-amino-5-hydroxymethyl-2-methylpyrimidine + H(+)</text>
        <dbReference type="Rhea" id="RHEA:17509"/>
        <dbReference type="ChEBI" id="CHEBI:15377"/>
        <dbReference type="ChEBI" id="CHEBI:15378"/>
        <dbReference type="ChEBI" id="CHEBI:16892"/>
        <dbReference type="ChEBI" id="CHEBI:17957"/>
        <dbReference type="ChEBI" id="CHEBI:18385"/>
        <dbReference type="EC" id="3.5.99.2"/>
    </reaction>
</comment>
<dbReference type="Proteomes" id="UP001198220">
    <property type="component" value="Unassembled WGS sequence"/>
</dbReference>
<sequence>MTVTERLLKDTESIWAEYHQHPFVQGIADGTLDKEKFKYYMIQDYLYLLDYTKVFAIGVAKAKDMEFMKRFANSTHAILDGEMDIHRSYMARLGITPEEAEHTKQALDNLSYTSYMLRVAYEEGQAEVAASILSCALSYEAIARQIVAEHPEADKHPFYGEWVSGYVSDSYHEENESLVVLVDRLAADYNEAQLAHLSEIFTACSRYEKAFWDMAWEMRK</sequence>
<feature type="domain" description="Thiaminase-2/PQQC" evidence="11">
    <location>
        <begin position="10"/>
        <end position="217"/>
    </location>
</feature>
<keyword evidence="7 9" id="KW-0784">Thiamine biosynthesis</keyword>
<evidence type="ECO:0000256" key="6">
    <source>
        <dbReference type="ARBA" id="ARBA00013647"/>
    </source>
</evidence>
<dbReference type="CDD" id="cd19361">
    <property type="entry name" value="TenA_C_HP1287-like"/>
    <property type="match status" value="1"/>
</dbReference>
<evidence type="ECO:0000259" key="11">
    <source>
        <dbReference type="Pfam" id="PF03070"/>
    </source>
</evidence>
<dbReference type="Gene3D" id="1.20.910.10">
    <property type="entry name" value="Heme oxygenase-like"/>
    <property type="match status" value="1"/>
</dbReference>
<dbReference type="SUPFAM" id="SSF48613">
    <property type="entry name" value="Heme oxygenase-like"/>
    <property type="match status" value="1"/>
</dbReference>
<protein>
    <recommendedName>
        <fullName evidence="6 9">Aminopyrimidine aminohydrolase</fullName>
        <ecNumber evidence="5 9">3.5.99.2</ecNumber>
    </recommendedName>
</protein>
<dbReference type="InterPro" id="IPR004305">
    <property type="entry name" value="Thiaminase-2/PQQC"/>
</dbReference>
<evidence type="ECO:0000256" key="8">
    <source>
        <dbReference type="ARBA" id="ARBA00048337"/>
    </source>
</evidence>
<name>A0AAE3A4X2_9FIRM</name>
<keyword evidence="13" id="KW-1185">Reference proteome</keyword>
<dbReference type="GO" id="GO:0005829">
    <property type="term" value="C:cytosol"/>
    <property type="evidence" value="ECO:0007669"/>
    <property type="project" value="TreeGrafter"/>
</dbReference>
<evidence type="ECO:0000256" key="10">
    <source>
        <dbReference type="PIRSR" id="PIRSR003170-1"/>
    </source>
</evidence>
<evidence type="ECO:0000256" key="3">
    <source>
        <dbReference type="ARBA" id="ARBA00010264"/>
    </source>
</evidence>
<evidence type="ECO:0000256" key="1">
    <source>
        <dbReference type="ARBA" id="ARBA00001881"/>
    </source>
</evidence>
<dbReference type="EC" id="3.5.99.2" evidence="5 9"/>
<comment type="caution">
    <text evidence="12">The sequence shown here is derived from an EMBL/GenBank/DDBJ whole genome shotgun (WGS) entry which is preliminary data.</text>
</comment>
<evidence type="ECO:0000256" key="9">
    <source>
        <dbReference type="PIRNR" id="PIRNR003170"/>
    </source>
</evidence>
<comment type="similarity">
    <text evidence="3 9">Belongs to the TenA family.</text>
</comment>
<evidence type="ECO:0000256" key="2">
    <source>
        <dbReference type="ARBA" id="ARBA00004948"/>
    </source>
</evidence>
<comment type="pathway">
    <text evidence="2 9">Cofactor biosynthesis; thiamine diphosphate biosynthesis.</text>
</comment>
<keyword evidence="9" id="KW-0378">Hydrolase</keyword>
<evidence type="ECO:0000256" key="7">
    <source>
        <dbReference type="ARBA" id="ARBA00022977"/>
    </source>
</evidence>
<dbReference type="InterPro" id="IPR050967">
    <property type="entry name" value="Thiamine_Salvage_TenA"/>
</dbReference>
<dbReference type="PANTHER" id="PTHR43198">
    <property type="entry name" value="BIFUNCTIONAL TH2 PROTEIN"/>
    <property type="match status" value="1"/>
</dbReference>
<gene>
    <name evidence="12" type="primary">tenA</name>
    <name evidence="12" type="ORF">LKD36_07785</name>
</gene>
<dbReference type="GO" id="GO:0050334">
    <property type="term" value="F:thiaminase activity"/>
    <property type="evidence" value="ECO:0007669"/>
    <property type="project" value="UniProtKB-UniRule"/>
</dbReference>